<name>A0A9N7W426_PLEPL</name>
<reference evidence="1" key="1">
    <citation type="submission" date="2020-03" db="EMBL/GenBank/DDBJ databases">
        <authorList>
            <person name="Weist P."/>
        </authorList>
    </citation>
    <scope>NUCLEOTIDE SEQUENCE</scope>
</reference>
<evidence type="ECO:0000313" key="2">
    <source>
        <dbReference type="Proteomes" id="UP001153269"/>
    </source>
</evidence>
<organism evidence="1 2">
    <name type="scientific">Pleuronectes platessa</name>
    <name type="common">European plaice</name>
    <dbReference type="NCBI Taxonomy" id="8262"/>
    <lineage>
        <taxon>Eukaryota</taxon>
        <taxon>Metazoa</taxon>
        <taxon>Chordata</taxon>
        <taxon>Craniata</taxon>
        <taxon>Vertebrata</taxon>
        <taxon>Euteleostomi</taxon>
        <taxon>Actinopterygii</taxon>
        <taxon>Neopterygii</taxon>
        <taxon>Teleostei</taxon>
        <taxon>Neoteleostei</taxon>
        <taxon>Acanthomorphata</taxon>
        <taxon>Carangaria</taxon>
        <taxon>Pleuronectiformes</taxon>
        <taxon>Pleuronectoidei</taxon>
        <taxon>Pleuronectidae</taxon>
        <taxon>Pleuronectes</taxon>
    </lineage>
</organism>
<keyword evidence="2" id="KW-1185">Reference proteome</keyword>
<dbReference type="AlphaFoldDB" id="A0A9N7W426"/>
<proteinExistence type="predicted"/>
<gene>
    <name evidence="1" type="ORF">PLEPLA_LOCUS47928</name>
</gene>
<protein>
    <submittedName>
        <fullName evidence="1">Uncharacterized protein</fullName>
    </submittedName>
</protein>
<accession>A0A9N7W426</accession>
<comment type="caution">
    <text evidence="1">The sequence shown here is derived from an EMBL/GenBank/DDBJ whole genome shotgun (WGS) entry which is preliminary data.</text>
</comment>
<dbReference type="Proteomes" id="UP001153269">
    <property type="component" value="Unassembled WGS sequence"/>
</dbReference>
<dbReference type="EMBL" id="CADEAL010004460">
    <property type="protein sequence ID" value="CAB1460091.1"/>
    <property type="molecule type" value="Genomic_DNA"/>
</dbReference>
<evidence type="ECO:0000313" key="1">
    <source>
        <dbReference type="EMBL" id="CAB1460091.1"/>
    </source>
</evidence>
<sequence length="150" mass="17035">MQLSQRVRVIWKKWQTAKEAMPTRSSGFHNLWMLLAQHKNYSGLRRNKNTWWSDVSPLQRPSAPRGGIKGSVSTGSEVNITGFFSALQPSRGWEETGKRLGRGWEGWETAGAAHSTCLKHVKCFQHDVRSIGRRGRGLFDGTPEQMLTQR</sequence>